<dbReference type="Pfam" id="PF00106">
    <property type="entry name" value="adh_short"/>
    <property type="match status" value="1"/>
</dbReference>
<dbReference type="RefSeq" id="WP_025349900.1">
    <property type="nucleotide sequence ID" value="NZ_CP006850.1"/>
</dbReference>
<dbReference type="OrthoDB" id="4690547at2"/>
<evidence type="ECO:0000256" key="1">
    <source>
        <dbReference type="ARBA" id="ARBA00006484"/>
    </source>
</evidence>
<dbReference type="InterPro" id="IPR020904">
    <property type="entry name" value="Sc_DH/Rdtase_CS"/>
</dbReference>
<evidence type="ECO:0000313" key="5">
    <source>
        <dbReference type="EMBL" id="AHH18463.1"/>
    </source>
</evidence>
<feature type="domain" description="Ketoreductase" evidence="4">
    <location>
        <begin position="7"/>
        <end position="193"/>
    </location>
</feature>
<dbReference type="Gene3D" id="3.40.50.720">
    <property type="entry name" value="NAD(P)-binding Rossmann-like Domain"/>
    <property type="match status" value="1"/>
</dbReference>
<dbReference type="InterPro" id="IPR057326">
    <property type="entry name" value="KR_dom"/>
</dbReference>
<dbReference type="STRING" id="1415166.NONO_c36760"/>
<evidence type="ECO:0000313" key="6">
    <source>
        <dbReference type="Proteomes" id="UP000019150"/>
    </source>
</evidence>
<dbReference type="GO" id="GO:0016491">
    <property type="term" value="F:oxidoreductase activity"/>
    <property type="evidence" value="ECO:0007669"/>
    <property type="project" value="UniProtKB-KW"/>
</dbReference>
<accession>W5THL4</accession>
<dbReference type="PROSITE" id="PS00061">
    <property type="entry name" value="ADH_SHORT"/>
    <property type="match status" value="1"/>
</dbReference>
<sequence length="283" mass="30676">MKDFKNKVAVISGSGSGIGRALALELARRGAKLALSDIDAAAVADTAARCEKLGAHAIPYELDVSNRKDVYAHAEDVRIEFGDANLVVNNAGVALSADIVDMTWEDFEWVMNIDFWGVANGTKAFLPDLIASGDGHVVNVSSVFGLMAIPSQSAYNSAKFAVRGFTEALRQEMRIARHPVGVTCVHPGGIKTNIVANGRGMGMSDDDKAQAHQQFQRIAFTRPGGAARAIIRGVERNRPRVLIGPDARAFDLVPRILGPRYEDIMARFAGMSQIQDEMNRRNR</sequence>
<dbReference type="PRINTS" id="PR00081">
    <property type="entry name" value="GDHRDH"/>
</dbReference>
<dbReference type="PANTHER" id="PTHR43391:SF82">
    <property type="entry name" value="OXIDOREDUCTASE SADH-RELATED"/>
    <property type="match status" value="1"/>
</dbReference>
<dbReference type="EMBL" id="CP006850">
    <property type="protein sequence ID" value="AHH18463.1"/>
    <property type="molecule type" value="Genomic_DNA"/>
</dbReference>
<dbReference type="KEGG" id="nno:NONO_c36760"/>
<dbReference type="PATRIC" id="fig|1415166.3.peg.3773"/>
<dbReference type="PRINTS" id="PR00080">
    <property type="entry name" value="SDRFAMILY"/>
</dbReference>
<evidence type="ECO:0000256" key="2">
    <source>
        <dbReference type="ARBA" id="ARBA00023002"/>
    </source>
</evidence>
<dbReference type="eggNOG" id="COG4221">
    <property type="taxonomic scope" value="Bacteria"/>
</dbReference>
<dbReference type="InterPro" id="IPR036291">
    <property type="entry name" value="NAD(P)-bd_dom_sf"/>
</dbReference>
<dbReference type="SUPFAM" id="SSF51735">
    <property type="entry name" value="NAD(P)-binding Rossmann-fold domains"/>
    <property type="match status" value="1"/>
</dbReference>
<dbReference type="FunFam" id="3.40.50.720:FF:000084">
    <property type="entry name" value="Short-chain dehydrogenase reductase"/>
    <property type="match status" value="1"/>
</dbReference>
<dbReference type="SMART" id="SM00822">
    <property type="entry name" value="PKS_KR"/>
    <property type="match status" value="1"/>
</dbReference>
<dbReference type="PANTHER" id="PTHR43391">
    <property type="entry name" value="RETINOL DEHYDROGENASE-RELATED"/>
    <property type="match status" value="1"/>
</dbReference>
<dbReference type="HOGENOM" id="CLU_010194_2_1_11"/>
<reference evidence="5 6" key="1">
    <citation type="journal article" date="2014" name="Appl. Environ. Microbiol.">
        <title>Insights into the Microbial Degradation of Rubber and Gutta-Percha by Analysis of the Complete Genome of Nocardia nova SH22a.</title>
        <authorList>
            <person name="Luo Q."/>
            <person name="Hiessl S."/>
            <person name="Poehlein A."/>
            <person name="Daniel R."/>
            <person name="Steinbuchel A."/>
        </authorList>
    </citation>
    <scope>NUCLEOTIDE SEQUENCE [LARGE SCALE GENOMIC DNA]</scope>
    <source>
        <strain evidence="5">SH22a</strain>
    </source>
</reference>
<dbReference type="Proteomes" id="UP000019150">
    <property type="component" value="Chromosome"/>
</dbReference>
<name>W5THL4_9NOCA</name>
<keyword evidence="6" id="KW-1185">Reference proteome</keyword>
<dbReference type="InterPro" id="IPR002347">
    <property type="entry name" value="SDR_fam"/>
</dbReference>
<keyword evidence="2" id="KW-0560">Oxidoreductase</keyword>
<protein>
    <submittedName>
        <fullName evidence="5">Oxidoreductase, SDR family</fullName>
    </submittedName>
</protein>
<proteinExistence type="inferred from homology"/>
<evidence type="ECO:0000259" key="4">
    <source>
        <dbReference type="SMART" id="SM00822"/>
    </source>
</evidence>
<gene>
    <name evidence="5" type="ORF">NONO_c36760</name>
</gene>
<dbReference type="AlphaFoldDB" id="W5THL4"/>
<evidence type="ECO:0000256" key="3">
    <source>
        <dbReference type="RuleBase" id="RU000363"/>
    </source>
</evidence>
<organism evidence="5 6">
    <name type="scientific">Nocardia nova SH22a</name>
    <dbReference type="NCBI Taxonomy" id="1415166"/>
    <lineage>
        <taxon>Bacteria</taxon>
        <taxon>Bacillati</taxon>
        <taxon>Actinomycetota</taxon>
        <taxon>Actinomycetes</taxon>
        <taxon>Mycobacteriales</taxon>
        <taxon>Nocardiaceae</taxon>
        <taxon>Nocardia</taxon>
    </lineage>
</organism>
<comment type="similarity">
    <text evidence="1 3">Belongs to the short-chain dehydrogenases/reductases (SDR) family.</text>
</comment>